<dbReference type="EMBL" id="JBHUON010000002">
    <property type="protein sequence ID" value="MFD2863699.1"/>
    <property type="molecule type" value="Genomic_DNA"/>
</dbReference>
<feature type="domain" description="DUF4397" evidence="2">
    <location>
        <begin position="29"/>
        <end position="138"/>
    </location>
</feature>
<comment type="caution">
    <text evidence="3">The sequence shown here is derived from an EMBL/GenBank/DDBJ whole genome shotgun (WGS) entry which is preliminary data.</text>
</comment>
<keyword evidence="4" id="KW-1185">Reference proteome</keyword>
<name>A0ABW5XM68_9SPHI</name>
<dbReference type="RefSeq" id="WP_377123476.1">
    <property type="nucleotide sequence ID" value="NZ_JBHUON010000002.1"/>
</dbReference>
<feature type="chain" id="PRO_5045498294" evidence="1">
    <location>
        <begin position="18"/>
        <end position="217"/>
    </location>
</feature>
<evidence type="ECO:0000259" key="2">
    <source>
        <dbReference type="Pfam" id="PF14344"/>
    </source>
</evidence>
<proteinExistence type="predicted"/>
<evidence type="ECO:0000313" key="4">
    <source>
        <dbReference type="Proteomes" id="UP001597601"/>
    </source>
</evidence>
<gene>
    <name evidence="3" type="ORF">ACFSYC_03270</name>
</gene>
<evidence type="ECO:0000313" key="3">
    <source>
        <dbReference type="EMBL" id="MFD2863699.1"/>
    </source>
</evidence>
<dbReference type="Pfam" id="PF14344">
    <property type="entry name" value="DUF4397"/>
    <property type="match status" value="1"/>
</dbReference>
<reference evidence="4" key="1">
    <citation type="journal article" date="2019" name="Int. J. Syst. Evol. Microbiol.">
        <title>The Global Catalogue of Microorganisms (GCM) 10K type strain sequencing project: providing services to taxonomists for standard genome sequencing and annotation.</title>
        <authorList>
            <consortium name="The Broad Institute Genomics Platform"/>
            <consortium name="The Broad Institute Genome Sequencing Center for Infectious Disease"/>
            <person name="Wu L."/>
            <person name="Ma J."/>
        </authorList>
    </citation>
    <scope>NUCLEOTIDE SEQUENCE [LARGE SCALE GENOMIC DNA]</scope>
    <source>
        <strain evidence="4">KCTC 52232</strain>
    </source>
</reference>
<protein>
    <submittedName>
        <fullName evidence="3">DUF4397 domain-containing protein</fullName>
    </submittedName>
</protein>
<evidence type="ECO:0000256" key="1">
    <source>
        <dbReference type="SAM" id="SignalP"/>
    </source>
</evidence>
<accession>A0ABW5XM68</accession>
<dbReference type="Proteomes" id="UP001597601">
    <property type="component" value="Unassembled WGS sequence"/>
</dbReference>
<dbReference type="InterPro" id="IPR025510">
    <property type="entry name" value="DUF4397"/>
</dbReference>
<feature type="signal peptide" evidence="1">
    <location>
        <begin position="1"/>
        <end position="17"/>
    </location>
</feature>
<dbReference type="PROSITE" id="PS51257">
    <property type="entry name" value="PROKAR_LIPOPROTEIN"/>
    <property type="match status" value="1"/>
</dbReference>
<keyword evidence="1" id="KW-0732">Signal</keyword>
<sequence length="217" mass="23086">MKKILLGLCAVVLLASACVKEKETPKGEAQIRFLNAVVGAPAHDVYIADKKVISSGLSYGVISPYIKYTSGINLMAFVDPSTNITSASENYGSDIGDQATLFLYANFQGRLTAGGIKDNMTAPAAGKARVRFINLHYNLTSAMIVSIQGGAQLFTELPFGSASAYFEVAPSTKFTTQATGVTTNPVIDLNIQAGKIYNVWFSGANSTEINGYGYTQN</sequence>
<organism evidence="3 4">
    <name type="scientific">Mucilaginibacter antarcticus</name>
    <dbReference type="NCBI Taxonomy" id="1855725"/>
    <lineage>
        <taxon>Bacteria</taxon>
        <taxon>Pseudomonadati</taxon>
        <taxon>Bacteroidota</taxon>
        <taxon>Sphingobacteriia</taxon>
        <taxon>Sphingobacteriales</taxon>
        <taxon>Sphingobacteriaceae</taxon>
        <taxon>Mucilaginibacter</taxon>
    </lineage>
</organism>